<dbReference type="InterPro" id="IPR004107">
    <property type="entry name" value="Integrase_SAM-like_N"/>
</dbReference>
<accession>A0ABU4L4N6</accession>
<dbReference type="SUPFAM" id="SSF56349">
    <property type="entry name" value="DNA breaking-rejoining enzymes"/>
    <property type="match status" value="1"/>
</dbReference>
<dbReference type="Pfam" id="PF02899">
    <property type="entry name" value="Phage_int_SAM_1"/>
    <property type="match status" value="1"/>
</dbReference>
<gene>
    <name evidence="4" type="ORF">PV517_17970</name>
</gene>
<sequence>MAAFVLPELGRLQETGDQWAPYQLLDQDGVVVDPVRVFFAELQAEEKPASTVRSYGMDLLRWWRFLWAFNIEWNRATRTDARDFIRWMQIANKPQRLHWRHRKAGHSEETVPKPRTTRKKIPGTPNAITGKVSPGPQYAARTRAHCETVLRTFYDFHQDEGTGPIINPFPPDRSRRSSRANAPHTPDRPFAQERTGRYRPTIPKRAPRRIPDEMFNALFAALRHNRDRALLAFWASNGARAEELLTSRQRDALPGQQLVGVIRKGTRAYQQLPCSTDAFV</sequence>
<proteinExistence type="predicted"/>
<dbReference type="Proteomes" id="UP001271723">
    <property type="component" value="Unassembled WGS sequence"/>
</dbReference>
<keyword evidence="1" id="KW-0238">DNA-binding</keyword>
<keyword evidence="5" id="KW-1185">Reference proteome</keyword>
<evidence type="ECO:0000256" key="1">
    <source>
        <dbReference type="ARBA" id="ARBA00023125"/>
    </source>
</evidence>
<reference evidence="4 5" key="1">
    <citation type="journal article" date="2023" name="Microb. Genom.">
        <title>Mesoterricola silvestris gen. nov., sp. nov., Mesoterricola sediminis sp. nov., Geothrix oryzae sp. nov., Geothrix edaphica sp. nov., Geothrix rubra sp. nov., and Geothrix limicola sp. nov., six novel members of Acidobacteriota isolated from soils.</title>
        <authorList>
            <person name="Weisberg A.J."/>
            <person name="Pearce E."/>
            <person name="Kramer C.G."/>
            <person name="Chang J.H."/>
            <person name="Clarke C.R."/>
        </authorList>
    </citation>
    <scope>NUCLEOTIDE SEQUENCE [LARGE SCALE GENOMIC DNA]</scope>
    <source>
        <strain evidence="4 5">NRRL_B-2795</strain>
    </source>
</reference>
<evidence type="ECO:0000259" key="3">
    <source>
        <dbReference type="Pfam" id="PF02899"/>
    </source>
</evidence>
<feature type="compositionally biased region" description="Basic and acidic residues" evidence="2">
    <location>
        <begin position="185"/>
        <end position="196"/>
    </location>
</feature>
<evidence type="ECO:0000256" key="2">
    <source>
        <dbReference type="SAM" id="MobiDB-lite"/>
    </source>
</evidence>
<dbReference type="RefSeq" id="WP_086757912.1">
    <property type="nucleotide sequence ID" value="NZ_JAGJBZ010000002.1"/>
</dbReference>
<evidence type="ECO:0000313" key="4">
    <source>
        <dbReference type="EMBL" id="MDX2910578.1"/>
    </source>
</evidence>
<feature type="region of interest" description="Disordered" evidence="2">
    <location>
        <begin position="99"/>
        <end position="138"/>
    </location>
</feature>
<organism evidence="4 5">
    <name type="scientific">Streptomyces griseiscabiei</name>
    <dbReference type="NCBI Taxonomy" id="2993540"/>
    <lineage>
        <taxon>Bacteria</taxon>
        <taxon>Bacillati</taxon>
        <taxon>Actinomycetota</taxon>
        <taxon>Actinomycetes</taxon>
        <taxon>Kitasatosporales</taxon>
        <taxon>Streptomycetaceae</taxon>
        <taxon>Streptomyces</taxon>
    </lineage>
</organism>
<feature type="domain" description="Integrase SAM-like N-terminal" evidence="3">
    <location>
        <begin position="38"/>
        <end position="92"/>
    </location>
</feature>
<protein>
    <submittedName>
        <fullName evidence="4">Site-specific integrase</fullName>
    </submittedName>
</protein>
<dbReference type="InterPro" id="IPR011010">
    <property type="entry name" value="DNA_brk_join_enz"/>
</dbReference>
<evidence type="ECO:0000313" key="5">
    <source>
        <dbReference type="Proteomes" id="UP001271723"/>
    </source>
</evidence>
<comment type="caution">
    <text evidence="4">The sequence shown here is derived from an EMBL/GenBank/DDBJ whole genome shotgun (WGS) entry which is preliminary data.</text>
</comment>
<name>A0ABU4L4N6_9ACTN</name>
<dbReference type="InterPro" id="IPR010998">
    <property type="entry name" value="Integrase_recombinase_N"/>
</dbReference>
<dbReference type="Gene3D" id="1.10.150.130">
    <property type="match status" value="1"/>
</dbReference>
<feature type="region of interest" description="Disordered" evidence="2">
    <location>
        <begin position="161"/>
        <end position="197"/>
    </location>
</feature>
<dbReference type="EMBL" id="JARAVY010000006">
    <property type="protein sequence ID" value="MDX2910578.1"/>
    <property type="molecule type" value="Genomic_DNA"/>
</dbReference>